<dbReference type="FunFam" id="3.40.50.12390:FF:000005">
    <property type="entry name" value="5'-3' exoribonuclease 2"/>
    <property type="match status" value="1"/>
</dbReference>
<dbReference type="PANTHER" id="PTHR12341">
    <property type="entry name" value="5'-&gt;3' EXORIBONUCLEASE"/>
    <property type="match status" value="1"/>
</dbReference>
<dbReference type="InterPro" id="IPR017151">
    <property type="entry name" value="Xrn2/3/4"/>
</dbReference>
<evidence type="ECO:0000256" key="4">
    <source>
        <dbReference type="ARBA" id="ARBA00022552"/>
    </source>
</evidence>
<evidence type="ECO:0000256" key="6">
    <source>
        <dbReference type="ARBA" id="ARBA00022722"/>
    </source>
</evidence>
<feature type="region of interest" description="Disordered" evidence="16">
    <location>
        <begin position="896"/>
        <end position="1043"/>
    </location>
</feature>
<evidence type="ECO:0000313" key="18">
    <source>
        <dbReference type="EMBL" id="KNC86939.1"/>
    </source>
</evidence>
<evidence type="ECO:0000259" key="17">
    <source>
        <dbReference type="PROSITE" id="PS50158"/>
    </source>
</evidence>
<dbReference type="GO" id="GO:0003723">
    <property type="term" value="F:RNA binding"/>
    <property type="evidence" value="ECO:0007669"/>
    <property type="project" value="TreeGrafter"/>
</dbReference>
<evidence type="ECO:0000256" key="2">
    <source>
        <dbReference type="ARBA" id="ARBA00006994"/>
    </source>
</evidence>
<keyword evidence="11" id="KW-0804">Transcription</keyword>
<dbReference type="GO" id="GO:0006353">
    <property type="term" value="P:DNA-templated transcription termination"/>
    <property type="evidence" value="ECO:0007669"/>
    <property type="project" value="UniProtKB-KW"/>
</dbReference>
<sequence>MGVPAFFRWLSNKYEKIVVPAQEIEGETVDGEKIPVDQTLPNPNGIEYDNLYLDMNGIIHPCCHPEDRPTPTSEDEMITLIFEYVDRIMNIVRPKRILYMAVDGVAPRAKMNQQRSRRFRAAQESEENKIKKEEERNRLIREGLTLPPEKKKFDFDRNCITPGTEFMAHLSECLRYYIHERASTHPAWKGVKVILSDATVPGEGEHKIIDYIRKQRARPSHDPNTMHCLYGADADLIFLALGTHEPHFHVLREEVLPMNQKPCMKCGNIGHFPDQCEGKMRDPNLPPIYIKATFLFIRINVLREYLEDELYVPGLPFAFDVERAYDDWVFMCFFVGNDFLPHMPSLEIREGAIDLLVDIWKKALPRLGGFISENGTVNCHRVQTLFKDLGEREDEIFKQRKEEEDRNRNRRNQKKADKKRKKLAEGEQYIALAEGFEAKPVNAPSENKGLVKSAFEAMKEREQSKPENANKAAAAALKKSLTDDQSSVSTDSIRVIDTTVPGADENLPTEGTKRKAPDDDSDEGEPEDNVRMHEPGWKDRYYRNKFQTTADDMEHVNALSQSFMDGLCWVLSYYFLGCKSWTWYFPYHYSPFASDIARATIKERVEFEPGSKPFKALEQLMGVLPASSGKRFLPETWSNLMWKSDSPILDFYPTDFKVDMNGKRFEWMGVVLLPFMDESRLREALKDVYDTLNEDEIKRNTLGTDYVMCGGRSTAFDSFCKVYEIPENDVTLQIVPAVAQGMTGLIGKDPEAVLPGSVYYSPLTGEGLPNIESNNAISVTYENPKLDNPDYSMSLILPGVNFPEKKTGPSDIELARLGGSRAARRGRGRGRGRGGRGRGGGDRGGYGNHGNQGGRQNQVDFHKMGGGGRNFQQGPGYEEQMQHTHVEVQNAFTSGYQRRPANNNGNYPPRGGHNNSTYGSHSSQQQGGRYSYNQPTGGYVGHHSNRGGQSYQQPRDGYSGGGGGYSNSRHSGGQAGAGYNQSMGYSGGPGGRGGHHFNNMGSNRPQNPERGGYRNNSDQNGTQQGGYRYQGGSGGRGSGGRRY</sequence>
<dbReference type="GO" id="GO:0006397">
    <property type="term" value="P:mRNA processing"/>
    <property type="evidence" value="ECO:0007669"/>
    <property type="project" value="UniProtKB-UniRule"/>
</dbReference>
<keyword evidence="3" id="KW-0806">Transcription termination</keyword>
<dbReference type="GO" id="GO:0006364">
    <property type="term" value="P:rRNA processing"/>
    <property type="evidence" value="ECO:0007669"/>
    <property type="project" value="UniProtKB-KW"/>
</dbReference>
<feature type="compositionally biased region" description="Low complexity" evidence="16">
    <location>
        <begin position="469"/>
        <end position="479"/>
    </location>
</feature>
<feature type="compositionally biased region" description="Basic residues" evidence="16">
    <location>
        <begin position="822"/>
        <end position="836"/>
    </location>
</feature>
<keyword evidence="12" id="KW-0539">Nucleus</keyword>
<dbReference type="RefSeq" id="XP_014160841.1">
    <property type="nucleotide sequence ID" value="XM_014305366.1"/>
</dbReference>
<dbReference type="AlphaFoldDB" id="A0A0L0GDF4"/>
<dbReference type="InterPro" id="IPR004859">
    <property type="entry name" value="Xrn1_N"/>
</dbReference>
<keyword evidence="4" id="KW-0698">rRNA processing</keyword>
<dbReference type="EMBL" id="KQ241629">
    <property type="protein sequence ID" value="KNC86939.1"/>
    <property type="molecule type" value="Genomic_DNA"/>
</dbReference>
<dbReference type="CDD" id="cd18673">
    <property type="entry name" value="PIN_XRN1-2-like"/>
    <property type="match status" value="1"/>
</dbReference>
<keyword evidence="15" id="KW-0479">Metal-binding</keyword>
<dbReference type="GO" id="GO:0000956">
    <property type="term" value="P:nuclear-transcribed mRNA catabolic process"/>
    <property type="evidence" value="ECO:0007669"/>
    <property type="project" value="TreeGrafter"/>
</dbReference>
<dbReference type="GO" id="GO:0004534">
    <property type="term" value="F:5'-3' RNA exonuclease activity"/>
    <property type="evidence" value="ECO:0007669"/>
    <property type="project" value="UniProtKB-UniRule"/>
</dbReference>
<feature type="compositionally biased region" description="Polar residues" evidence="16">
    <location>
        <begin position="483"/>
        <end position="492"/>
    </location>
</feature>
<dbReference type="InterPro" id="IPR027073">
    <property type="entry name" value="5_3_exoribonuclease"/>
</dbReference>
<evidence type="ECO:0000256" key="16">
    <source>
        <dbReference type="SAM" id="MobiDB-lite"/>
    </source>
</evidence>
<comment type="subcellular location">
    <subcellularLocation>
        <location evidence="1">Nucleus</location>
    </subcellularLocation>
</comment>
<dbReference type="Proteomes" id="UP000054560">
    <property type="component" value="Unassembled WGS sequence"/>
</dbReference>
<keyword evidence="19" id="KW-1185">Reference proteome</keyword>
<keyword evidence="7 14" id="KW-0378">Hydrolase</keyword>
<evidence type="ECO:0000256" key="14">
    <source>
        <dbReference type="PIRNR" id="PIRNR037239"/>
    </source>
</evidence>
<evidence type="ECO:0000256" key="3">
    <source>
        <dbReference type="ARBA" id="ARBA00022472"/>
    </source>
</evidence>
<gene>
    <name evidence="18" type="ORF">SARC_00941</name>
</gene>
<evidence type="ECO:0000313" key="19">
    <source>
        <dbReference type="Proteomes" id="UP000054560"/>
    </source>
</evidence>
<dbReference type="Gene3D" id="1.25.40.1050">
    <property type="match status" value="1"/>
</dbReference>
<dbReference type="GeneID" id="25901445"/>
<feature type="region of interest" description="Disordered" evidence="16">
    <location>
        <begin position="398"/>
        <end position="422"/>
    </location>
</feature>
<dbReference type="InterPro" id="IPR041412">
    <property type="entry name" value="Xrn1_helical"/>
</dbReference>
<name>A0A0L0GDF4_9EUKA</name>
<dbReference type="PIRSF" id="PIRSF037239">
    <property type="entry name" value="Exonuclease_Xrn2"/>
    <property type="match status" value="1"/>
</dbReference>
<feature type="compositionally biased region" description="Basic and acidic residues" evidence="16">
    <location>
        <begin position="398"/>
        <end position="407"/>
    </location>
</feature>
<keyword evidence="15" id="KW-0862">Zinc</keyword>
<accession>A0A0L0GDF4</accession>
<keyword evidence="9" id="KW-0805">Transcription regulation</keyword>
<dbReference type="EC" id="3.1.13.-" evidence="14"/>
<feature type="compositionally biased region" description="Polar residues" evidence="16">
    <location>
        <begin position="913"/>
        <end position="936"/>
    </location>
</feature>
<evidence type="ECO:0000256" key="13">
    <source>
        <dbReference type="ARBA" id="ARBA00046137"/>
    </source>
</evidence>
<dbReference type="GO" id="GO:0005634">
    <property type="term" value="C:nucleus"/>
    <property type="evidence" value="ECO:0007669"/>
    <property type="project" value="UniProtKB-SubCell"/>
</dbReference>
<evidence type="ECO:0000256" key="8">
    <source>
        <dbReference type="ARBA" id="ARBA00022839"/>
    </source>
</evidence>
<feature type="compositionally biased region" description="Gly residues" evidence="16">
    <location>
        <begin position="842"/>
        <end position="853"/>
    </location>
</feature>
<feature type="compositionally biased region" description="Basic residues" evidence="16">
    <location>
        <begin position="408"/>
        <end position="422"/>
    </location>
</feature>
<dbReference type="STRING" id="667725.A0A0L0GDF4"/>
<evidence type="ECO:0000256" key="5">
    <source>
        <dbReference type="ARBA" id="ARBA00022664"/>
    </source>
</evidence>
<dbReference type="InterPro" id="IPR001878">
    <property type="entry name" value="Znf_CCHC"/>
</dbReference>
<feature type="compositionally biased region" description="Gly residues" evidence="16">
    <location>
        <begin position="1028"/>
        <end position="1043"/>
    </location>
</feature>
<evidence type="ECO:0000256" key="7">
    <source>
        <dbReference type="ARBA" id="ARBA00022801"/>
    </source>
</evidence>
<evidence type="ECO:0000256" key="1">
    <source>
        <dbReference type="ARBA" id="ARBA00004123"/>
    </source>
</evidence>
<dbReference type="OrthoDB" id="372487at2759"/>
<organism evidence="18 19">
    <name type="scientific">Sphaeroforma arctica JP610</name>
    <dbReference type="NCBI Taxonomy" id="667725"/>
    <lineage>
        <taxon>Eukaryota</taxon>
        <taxon>Ichthyosporea</taxon>
        <taxon>Ichthyophonida</taxon>
        <taxon>Sphaeroforma</taxon>
    </lineage>
</organism>
<evidence type="ECO:0000256" key="15">
    <source>
        <dbReference type="PROSITE-ProRule" id="PRU00047"/>
    </source>
</evidence>
<keyword evidence="10" id="KW-0175">Coiled coil</keyword>
<evidence type="ECO:0000256" key="10">
    <source>
        <dbReference type="ARBA" id="ARBA00023054"/>
    </source>
</evidence>
<keyword evidence="8 14" id="KW-0269">Exonuclease</keyword>
<dbReference type="FunFam" id="1.25.40.1050:FF:000002">
    <property type="entry name" value="5'-3' exoribonuclease"/>
    <property type="match status" value="1"/>
</dbReference>
<comment type="function">
    <text evidence="13">Possesses 5'-&gt;3' exoribonuclease activity. Required for the processing of nuclear mRNA and rRNA precursors. May promote the termination of transcription by RNA polymerase II. Essential for vegetative cell growth and chromosome segregation.</text>
</comment>
<dbReference type="GO" id="GO:0008270">
    <property type="term" value="F:zinc ion binding"/>
    <property type="evidence" value="ECO:0007669"/>
    <property type="project" value="UniProtKB-KW"/>
</dbReference>
<reference evidence="18 19" key="1">
    <citation type="submission" date="2011-02" db="EMBL/GenBank/DDBJ databases">
        <title>The Genome Sequence of Sphaeroforma arctica JP610.</title>
        <authorList>
            <consortium name="The Broad Institute Genome Sequencing Platform"/>
            <person name="Russ C."/>
            <person name="Cuomo C."/>
            <person name="Young S.K."/>
            <person name="Zeng Q."/>
            <person name="Gargeya S."/>
            <person name="Alvarado L."/>
            <person name="Berlin A."/>
            <person name="Chapman S.B."/>
            <person name="Chen Z."/>
            <person name="Freedman E."/>
            <person name="Gellesch M."/>
            <person name="Goldberg J."/>
            <person name="Griggs A."/>
            <person name="Gujja S."/>
            <person name="Heilman E."/>
            <person name="Heiman D."/>
            <person name="Howarth C."/>
            <person name="Mehta T."/>
            <person name="Neiman D."/>
            <person name="Pearson M."/>
            <person name="Roberts A."/>
            <person name="Saif S."/>
            <person name="Shea T."/>
            <person name="Shenoy N."/>
            <person name="Sisk P."/>
            <person name="Stolte C."/>
            <person name="Sykes S."/>
            <person name="White J."/>
            <person name="Yandava C."/>
            <person name="Burger G."/>
            <person name="Gray M.W."/>
            <person name="Holland P.W.H."/>
            <person name="King N."/>
            <person name="Lang F.B.F."/>
            <person name="Roger A.J."/>
            <person name="Ruiz-Trillo I."/>
            <person name="Haas B."/>
            <person name="Nusbaum C."/>
            <person name="Birren B."/>
        </authorList>
    </citation>
    <scope>NUCLEOTIDE SEQUENCE [LARGE SCALE GENOMIC DNA]</scope>
    <source>
        <strain evidence="18 19">JP610</strain>
    </source>
</reference>
<evidence type="ECO:0000256" key="11">
    <source>
        <dbReference type="ARBA" id="ARBA00023163"/>
    </source>
</evidence>
<dbReference type="Gene3D" id="3.40.50.12390">
    <property type="match status" value="2"/>
</dbReference>
<proteinExistence type="inferred from homology"/>
<comment type="similarity">
    <text evidence="2 14">Belongs to the 5'-3' exonuclease family. XRN2/RAT1 subfamily.</text>
</comment>
<evidence type="ECO:0000256" key="12">
    <source>
        <dbReference type="ARBA" id="ARBA00023242"/>
    </source>
</evidence>
<keyword evidence="15" id="KW-0863">Zinc-finger</keyword>
<feature type="domain" description="CCHC-type" evidence="17">
    <location>
        <begin position="263"/>
        <end position="276"/>
    </location>
</feature>
<dbReference type="Pfam" id="PF03159">
    <property type="entry name" value="XRN_N"/>
    <property type="match status" value="1"/>
</dbReference>
<dbReference type="PROSITE" id="PS50158">
    <property type="entry name" value="ZF_CCHC"/>
    <property type="match status" value="1"/>
</dbReference>
<protein>
    <recommendedName>
        <fullName evidence="14">5'-3' exoribonuclease</fullName>
        <ecNumber evidence="14">3.1.13.-</ecNumber>
    </recommendedName>
</protein>
<keyword evidence="5 14" id="KW-0507">mRNA processing</keyword>
<dbReference type="PANTHER" id="PTHR12341:SF41">
    <property type="entry name" value="5'-3' EXORIBONUCLEASE 2"/>
    <property type="match status" value="1"/>
</dbReference>
<evidence type="ECO:0000256" key="9">
    <source>
        <dbReference type="ARBA" id="ARBA00023015"/>
    </source>
</evidence>
<feature type="compositionally biased region" description="Polar residues" evidence="16">
    <location>
        <begin position="896"/>
        <end position="906"/>
    </location>
</feature>
<keyword evidence="6 14" id="KW-0540">Nuclease</keyword>
<dbReference type="eggNOG" id="KOG2044">
    <property type="taxonomic scope" value="Eukaryota"/>
</dbReference>
<feature type="region of interest" description="Disordered" evidence="16">
    <location>
        <begin position="804"/>
        <end position="876"/>
    </location>
</feature>
<feature type="region of interest" description="Disordered" evidence="16">
    <location>
        <begin position="458"/>
        <end position="534"/>
    </location>
</feature>
<dbReference type="FunFam" id="3.40.50.12390:FF:000003">
    <property type="entry name" value="5'-3' exoribonuclease"/>
    <property type="match status" value="1"/>
</dbReference>
<dbReference type="Pfam" id="PF17846">
    <property type="entry name" value="XRN_M"/>
    <property type="match status" value="1"/>
</dbReference>
<comment type="function">
    <text evidence="14">Possesses 5'-&gt;3' exoribonuclease activity. May promote termination of transcription by RNA polymerase II.</text>
</comment>